<proteinExistence type="predicted"/>
<evidence type="ECO:0000256" key="3">
    <source>
        <dbReference type="ARBA" id="ARBA00022806"/>
    </source>
</evidence>
<dbReference type="SUPFAM" id="SSF52540">
    <property type="entry name" value="P-loop containing nucleoside triphosphate hydrolases"/>
    <property type="match status" value="1"/>
</dbReference>
<evidence type="ECO:0000313" key="8">
    <source>
        <dbReference type="Proteomes" id="UP001204562"/>
    </source>
</evidence>
<evidence type="ECO:0000256" key="5">
    <source>
        <dbReference type="ARBA" id="ARBA00023118"/>
    </source>
</evidence>
<evidence type="ECO:0000256" key="4">
    <source>
        <dbReference type="ARBA" id="ARBA00022840"/>
    </source>
</evidence>
<dbReference type="GO" id="GO:0004386">
    <property type="term" value="F:helicase activity"/>
    <property type="evidence" value="ECO:0007669"/>
    <property type="project" value="UniProtKB-KW"/>
</dbReference>
<keyword evidence="2" id="KW-0378">Hydrolase</keyword>
<reference evidence="7" key="1">
    <citation type="submission" date="2022-06" db="EMBL/GenBank/DDBJ databases">
        <title>Isolation of gut microbiota from human fecal samples.</title>
        <authorList>
            <person name="Pamer E.G."/>
            <person name="Barat B."/>
            <person name="Waligurski E."/>
            <person name="Medina S."/>
            <person name="Paddock L."/>
            <person name="Mostad J."/>
        </authorList>
    </citation>
    <scope>NUCLEOTIDE SEQUENCE</scope>
    <source>
        <strain evidence="7">DFI.9.91</strain>
    </source>
</reference>
<evidence type="ECO:0000256" key="2">
    <source>
        <dbReference type="ARBA" id="ARBA00022801"/>
    </source>
</evidence>
<name>A0AAW5JNG2_9FIRM</name>
<dbReference type="InterPro" id="IPR054712">
    <property type="entry name" value="Cas3-like_dom"/>
</dbReference>
<dbReference type="Pfam" id="PF22590">
    <property type="entry name" value="Cas3-like_C_2"/>
    <property type="match status" value="1"/>
</dbReference>
<organism evidence="7 8">
    <name type="scientific">Intestinimonas massiliensis</name>
    <name type="common">ex Afouda et al. 2020</name>
    <dbReference type="NCBI Taxonomy" id="1673721"/>
    <lineage>
        <taxon>Bacteria</taxon>
        <taxon>Bacillati</taxon>
        <taxon>Bacillota</taxon>
        <taxon>Clostridia</taxon>
        <taxon>Eubacteriales</taxon>
        <taxon>Intestinimonas</taxon>
    </lineage>
</organism>
<dbReference type="GO" id="GO:0016787">
    <property type="term" value="F:hydrolase activity"/>
    <property type="evidence" value="ECO:0007669"/>
    <property type="project" value="UniProtKB-KW"/>
</dbReference>
<keyword evidence="1" id="KW-0547">Nucleotide-binding</keyword>
<evidence type="ECO:0000313" key="7">
    <source>
        <dbReference type="EMBL" id="MCQ4770377.1"/>
    </source>
</evidence>
<protein>
    <recommendedName>
        <fullName evidence="6">CRISPR-associated nuclease/helicase Cas3 domain-containing protein</fullName>
    </recommendedName>
</protein>
<keyword evidence="5" id="KW-0051">Antiviral defense</keyword>
<feature type="domain" description="CRISPR-associated nuclease/helicase Cas3" evidence="6">
    <location>
        <begin position="126"/>
        <end position="216"/>
    </location>
</feature>
<accession>A0AAW5JNG2</accession>
<dbReference type="Gene3D" id="3.40.50.300">
    <property type="entry name" value="P-loop containing nucleotide triphosphate hydrolases"/>
    <property type="match status" value="1"/>
</dbReference>
<dbReference type="RefSeq" id="WP_256303865.1">
    <property type="nucleotide sequence ID" value="NZ_JANFYS010000014.1"/>
</dbReference>
<evidence type="ECO:0000256" key="1">
    <source>
        <dbReference type="ARBA" id="ARBA00022741"/>
    </source>
</evidence>
<dbReference type="Proteomes" id="UP001204562">
    <property type="component" value="Unassembled WGS sequence"/>
</dbReference>
<evidence type="ECO:0000259" key="6">
    <source>
        <dbReference type="Pfam" id="PF22590"/>
    </source>
</evidence>
<keyword evidence="3" id="KW-0347">Helicase</keyword>
<dbReference type="EMBL" id="JANFYS010000014">
    <property type="protein sequence ID" value="MCQ4770377.1"/>
    <property type="molecule type" value="Genomic_DNA"/>
</dbReference>
<gene>
    <name evidence="7" type="ORF">NE579_07860</name>
</gene>
<keyword evidence="4" id="KW-0067">ATP-binding</keyword>
<dbReference type="InterPro" id="IPR027417">
    <property type="entry name" value="P-loop_NTPase"/>
</dbReference>
<dbReference type="AlphaFoldDB" id="A0AAW5JNG2"/>
<sequence length="396" mass="43858">MVVTTAVQFFESLFASRPSQCRKLHNCSNSVLIFDEAQMLPLEHLRPCVAAITQLVAHFRSTAVLCTATQPALEAQFRAFVPALPIQELCPGTSDLYEHFRRVTFARAGRLSREALAERLAAQPQALCIVNSRKSAGALYRLLPPEHRFHLSTLMFPVHRRAVLDQVRRRLKNGLPCRVVSTSLIEAGVDVDFPAVWREEAGLDSILQAAGRCNREGHRPPQESTVTVFQGEDAPPPLFRRSIGATREALSDGADPARPETVRRYFLSLLDLSGPALDRYGVLDAFQRGSDAGRMPFRSVSDRFHLIDSPTKTVYIPLDGGVPLTDRLRAGERSRALFRQLGQYGVSLYDQHYQALRSAGDLDELEDGTAVLANLSLYSQETGLSLDADFGKGLFV</sequence>
<dbReference type="GO" id="GO:0051607">
    <property type="term" value="P:defense response to virus"/>
    <property type="evidence" value="ECO:0007669"/>
    <property type="project" value="UniProtKB-KW"/>
</dbReference>
<comment type="caution">
    <text evidence="7">The sequence shown here is derived from an EMBL/GenBank/DDBJ whole genome shotgun (WGS) entry which is preliminary data.</text>
</comment>
<dbReference type="GO" id="GO:0005524">
    <property type="term" value="F:ATP binding"/>
    <property type="evidence" value="ECO:0007669"/>
    <property type="project" value="UniProtKB-KW"/>
</dbReference>